<evidence type="ECO:0000313" key="5">
    <source>
        <dbReference type="EMBL" id="SCO60492.1"/>
    </source>
</evidence>
<evidence type="ECO:0000313" key="3">
    <source>
        <dbReference type="EMBL" id="SCM22590.1"/>
    </source>
</evidence>
<evidence type="ECO:0000256" key="1">
    <source>
        <dbReference type="SAM" id="MobiDB-lite"/>
    </source>
</evidence>
<dbReference type="EMBL" id="LT614635">
    <property type="protein sequence ID" value="SCN25536.1"/>
    <property type="molecule type" value="Genomic_DNA"/>
</dbReference>
<dbReference type="Proteomes" id="UP000220214">
    <property type="component" value="Chromosome 9"/>
</dbReference>
<dbReference type="EMBL" id="LT608145">
    <property type="protein sequence ID" value="SCM22590.1"/>
    <property type="molecule type" value="Genomic_DNA"/>
</dbReference>
<evidence type="ECO:0000313" key="7">
    <source>
        <dbReference type="Proteomes" id="UP000069549"/>
    </source>
</evidence>
<dbReference type="EMBL" id="LT160029">
    <property type="protein sequence ID" value="CXI44985.1"/>
    <property type="molecule type" value="Genomic_DNA"/>
</dbReference>
<name>A0A122I9B5_PLABE</name>
<feature type="region of interest" description="Disordered" evidence="1">
    <location>
        <begin position="100"/>
        <end position="132"/>
    </location>
</feature>
<dbReference type="OMA" id="HINRHDQ"/>
<dbReference type="Proteomes" id="UP000219860">
    <property type="component" value="Chromosome 9"/>
</dbReference>
<dbReference type="Proteomes" id="UP000219974">
    <property type="component" value="Chromosome 9"/>
</dbReference>
<evidence type="ECO:0000313" key="9">
    <source>
        <dbReference type="Proteomes" id="UP000219974"/>
    </source>
</evidence>
<evidence type="ECO:0000313" key="2">
    <source>
        <dbReference type="EMBL" id="CXI44985.1"/>
    </source>
</evidence>
<protein>
    <submittedName>
        <fullName evidence="2">Uncharacterized protein</fullName>
    </submittedName>
</protein>
<gene>
    <name evidence="2" type="ORF">PBK173_000213500</name>
    <name evidence="4" type="ORF">PBNK65E_000205600</name>
    <name evidence="3" type="ORF">PBNK65NY_000204800</name>
    <name evidence="6" type="ORF">PBSP11A_000204700</name>
    <name evidence="5" type="ORF">PBSP11RLL_000204500</name>
</gene>
<evidence type="ECO:0000313" key="4">
    <source>
        <dbReference type="EMBL" id="SCN25536.1"/>
    </source>
</evidence>
<dbReference type="VEuPathDB" id="PlasmoDB:PBANKA_0933200"/>
<dbReference type="Proteomes" id="UP000516480">
    <property type="component" value="Chromosome 9"/>
</dbReference>
<evidence type="ECO:0000313" key="6">
    <source>
        <dbReference type="EMBL" id="SCO62268.1"/>
    </source>
</evidence>
<dbReference type="OrthoDB" id="391249at2759"/>
<evidence type="ECO:0000313" key="8">
    <source>
        <dbReference type="Proteomes" id="UP000219860"/>
    </source>
</evidence>
<sequence length="404" mass="47363">MSITSMEFDQTQIRQPSEKINSLDYIDNNENKSNFNLEKEIHNILVVFGMVTEIILSDNHLLEYVNFNDIYKILLCIFRARYEDILNGLQKNTVKNDEKYKEGKIENESQKGDERDLPQYNDSHKKKKIENINKSKNNEVNDICGDNELAKEIKLKFSQMFYGLPDKKTNGNNNNNNIMRLIPINSLNYIKYAITGCIYLHGKISTRKMSLRHILNSLDFNLYILNNYMDTENSLTANSDLKTLAFIINQYQPIVKENIYNEKEESLKMEKASLCASSFNISNNIFKYSLLFELIFITRSPFIINKFIYSVFNDMLCIPNINNKYNDIVIVISCILFVNHFFYHLNHHHKTTSPYFKLIKKMYMSQVEKIINIFILLNPTSYASEMNNVISLVKEIANLYSITY</sequence>
<dbReference type="AlphaFoldDB" id="A0A122I9B5"/>
<proteinExistence type="predicted"/>
<feature type="compositionally biased region" description="Basic and acidic residues" evidence="1">
    <location>
        <begin position="100"/>
        <end position="117"/>
    </location>
</feature>
<reference evidence="2 7" key="1">
    <citation type="submission" date="2016-02" db="EMBL/GenBank/DDBJ databases">
        <authorList>
            <consortium name="Pathogen Informatics"/>
        </authorList>
    </citation>
    <scope>NUCLEOTIDE SEQUENCE [LARGE SCALE GENOMIC DNA]</scope>
    <source>
        <strain evidence="2 7">K173</strain>
        <strain evidence="3 11">NK65 ny</strain>
        <strain evidence="4 10">NK65e</strain>
        <strain evidence="6 8">SP11 Antwerpcl1</strain>
        <strain evidence="5 9">SP11 RLL</strain>
    </source>
</reference>
<dbReference type="EMBL" id="LT608273">
    <property type="protein sequence ID" value="SCO60492.1"/>
    <property type="molecule type" value="Genomic_DNA"/>
</dbReference>
<dbReference type="EMBL" id="LT608257">
    <property type="protein sequence ID" value="SCO62268.1"/>
    <property type="molecule type" value="Genomic_DNA"/>
</dbReference>
<evidence type="ECO:0000313" key="11">
    <source>
        <dbReference type="Proteomes" id="UP000516480"/>
    </source>
</evidence>
<dbReference type="Proteomes" id="UP000069549">
    <property type="component" value="Chromosome 9"/>
</dbReference>
<accession>A0A122I9B5</accession>
<organism evidence="2 7">
    <name type="scientific">Plasmodium berghei</name>
    <dbReference type="NCBI Taxonomy" id="5821"/>
    <lineage>
        <taxon>Eukaryota</taxon>
        <taxon>Sar</taxon>
        <taxon>Alveolata</taxon>
        <taxon>Apicomplexa</taxon>
        <taxon>Aconoidasida</taxon>
        <taxon>Haemosporida</taxon>
        <taxon>Plasmodiidae</taxon>
        <taxon>Plasmodium</taxon>
        <taxon>Plasmodium (Vinckeia)</taxon>
    </lineage>
</organism>
<evidence type="ECO:0000313" key="10">
    <source>
        <dbReference type="Proteomes" id="UP000220214"/>
    </source>
</evidence>